<accession>A0A1M6P3M3</accession>
<sequence>MKEEILPVQPVKSVKRIRPTRPVKLKNRLRYRSKLRKNLPETVFTEEPAESQPSANAADNFHNTAHKNPEHRGERIDYTI</sequence>
<feature type="compositionally biased region" description="Polar residues" evidence="1">
    <location>
        <begin position="51"/>
        <end position="63"/>
    </location>
</feature>
<feature type="compositionally biased region" description="Basic and acidic residues" evidence="1">
    <location>
        <begin position="67"/>
        <end position="80"/>
    </location>
</feature>
<gene>
    <name evidence="2" type="ORF">SAMN02745170_03951</name>
</gene>
<feature type="region of interest" description="Disordered" evidence="1">
    <location>
        <begin position="40"/>
        <end position="80"/>
    </location>
</feature>
<name>A0A1M6P3M3_9FIRM</name>
<dbReference type="OrthoDB" id="9966942at2"/>
<evidence type="ECO:0000313" key="2">
    <source>
        <dbReference type="EMBL" id="SHK02524.1"/>
    </source>
</evidence>
<organism evidence="2 3">
    <name type="scientific">Propionispora hippei DSM 15287</name>
    <dbReference type="NCBI Taxonomy" id="1123003"/>
    <lineage>
        <taxon>Bacteria</taxon>
        <taxon>Bacillati</taxon>
        <taxon>Bacillota</taxon>
        <taxon>Negativicutes</taxon>
        <taxon>Selenomonadales</taxon>
        <taxon>Sporomusaceae</taxon>
        <taxon>Propionispora</taxon>
    </lineage>
</organism>
<evidence type="ECO:0000313" key="3">
    <source>
        <dbReference type="Proteomes" id="UP000322917"/>
    </source>
</evidence>
<evidence type="ECO:0000256" key="1">
    <source>
        <dbReference type="SAM" id="MobiDB-lite"/>
    </source>
</evidence>
<reference evidence="2 3" key="1">
    <citation type="submission" date="2016-11" db="EMBL/GenBank/DDBJ databases">
        <authorList>
            <person name="Varghese N."/>
            <person name="Submissions S."/>
        </authorList>
    </citation>
    <scope>NUCLEOTIDE SEQUENCE [LARGE SCALE GENOMIC DNA]</scope>
    <source>
        <strain evidence="2 3">DSM 15287</strain>
    </source>
</reference>
<dbReference type="AlphaFoldDB" id="A0A1M6P3M3"/>
<protein>
    <submittedName>
        <fullName evidence="2">Uncharacterized protein</fullName>
    </submittedName>
</protein>
<dbReference type="Proteomes" id="UP000322917">
    <property type="component" value="Unassembled WGS sequence"/>
</dbReference>
<keyword evidence="3" id="KW-1185">Reference proteome</keyword>
<proteinExistence type="predicted"/>
<dbReference type="RefSeq" id="WP_149736477.1">
    <property type="nucleotide sequence ID" value="NZ_FQZD01000063.1"/>
</dbReference>
<dbReference type="EMBL" id="FQZD01000063">
    <property type="protein sequence ID" value="SHK02524.1"/>
    <property type="molecule type" value="Genomic_DNA"/>
</dbReference>